<dbReference type="PANTHER" id="PTHR33398">
    <property type="entry name" value="30S RIBOSOMAL PROTEIN S20"/>
    <property type="match status" value="1"/>
</dbReference>
<dbReference type="GO" id="GO:0003735">
    <property type="term" value="F:structural constituent of ribosome"/>
    <property type="evidence" value="ECO:0007669"/>
    <property type="project" value="InterPro"/>
</dbReference>
<evidence type="ECO:0000256" key="2">
    <source>
        <dbReference type="ARBA" id="ARBA00007634"/>
    </source>
</evidence>
<dbReference type="RefSeq" id="WP_408605903.1">
    <property type="nucleotide sequence ID" value="NZ_LN999831.1"/>
</dbReference>
<sequence>MVSSAKKRTVQAEKRRQYNASNRSMIRTFLKKVYTAIASSDNEAAQNAFSAMQKIIDRKASKGLIHKNKASRYKSILNAKINALIQNNKITRITNNK</sequence>
<dbReference type="FunFam" id="1.20.58.110:FF:000001">
    <property type="entry name" value="30S ribosomal protein S20"/>
    <property type="match status" value="1"/>
</dbReference>
<evidence type="ECO:0000256" key="5">
    <source>
        <dbReference type="ARBA" id="ARBA00022980"/>
    </source>
</evidence>
<name>A0A143WPF4_9ENTR</name>
<keyword evidence="4 8" id="KW-0694">RNA-binding</keyword>
<dbReference type="GO" id="GO:0070181">
    <property type="term" value="F:small ribosomal subunit rRNA binding"/>
    <property type="evidence" value="ECO:0007669"/>
    <property type="project" value="TreeGrafter"/>
</dbReference>
<evidence type="ECO:0000256" key="6">
    <source>
        <dbReference type="ARBA" id="ARBA00023274"/>
    </source>
</evidence>
<dbReference type="EMBL" id="LN999831">
    <property type="protein sequence ID" value="CUX95645.1"/>
    <property type="molecule type" value="Genomic_DNA"/>
</dbReference>
<comment type="similarity">
    <text evidence="2 8">Belongs to the bacterial ribosomal protein bS20 family.</text>
</comment>
<evidence type="ECO:0000313" key="10">
    <source>
        <dbReference type="Proteomes" id="UP000095697"/>
    </source>
</evidence>
<organism evidence="9 10">
    <name type="scientific">Candidatus Mikella endobia</name>
    <dbReference type="NCBI Taxonomy" id="1778264"/>
    <lineage>
        <taxon>Bacteria</taxon>
        <taxon>Pseudomonadati</taxon>
        <taxon>Pseudomonadota</taxon>
        <taxon>Gammaproteobacteria</taxon>
        <taxon>Enterobacterales</taxon>
        <taxon>Enterobacteriaceae</taxon>
        <taxon>Candidatus Mikella</taxon>
    </lineage>
</organism>
<gene>
    <name evidence="8 9" type="primary">rpsT</name>
    <name evidence="9" type="ORF">PMARG_ME00025</name>
</gene>
<dbReference type="GO" id="GO:0015935">
    <property type="term" value="C:small ribosomal subunit"/>
    <property type="evidence" value="ECO:0007669"/>
    <property type="project" value="TreeGrafter"/>
</dbReference>
<evidence type="ECO:0000256" key="4">
    <source>
        <dbReference type="ARBA" id="ARBA00022884"/>
    </source>
</evidence>
<proteinExistence type="inferred from homology"/>
<dbReference type="PANTHER" id="PTHR33398:SF1">
    <property type="entry name" value="SMALL RIBOSOMAL SUBUNIT PROTEIN BS20C"/>
    <property type="match status" value="1"/>
</dbReference>
<dbReference type="InterPro" id="IPR036510">
    <property type="entry name" value="Ribosomal_bS20_sf"/>
</dbReference>
<dbReference type="GO" id="GO:0005829">
    <property type="term" value="C:cytosol"/>
    <property type="evidence" value="ECO:0007669"/>
    <property type="project" value="TreeGrafter"/>
</dbReference>
<dbReference type="STRING" id="1778264.PMARG_ME00025"/>
<dbReference type="Gene3D" id="1.20.58.110">
    <property type="entry name" value="Ribosomal protein S20"/>
    <property type="match status" value="1"/>
</dbReference>
<dbReference type="SUPFAM" id="SSF46992">
    <property type="entry name" value="Ribosomal protein S20"/>
    <property type="match status" value="1"/>
</dbReference>
<dbReference type="PATRIC" id="fig|1778264.3.peg.23"/>
<dbReference type="KEGG" id="cmik:PMARG_ME00025"/>
<evidence type="ECO:0000256" key="8">
    <source>
        <dbReference type="HAMAP-Rule" id="MF_00500"/>
    </source>
</evidence>
<dbReference type="Pfam" id="PF01649">
    <property type="entry name" value="Ribosomal_S20p"/>
    <property type="match status" value="1"/>
</dbReference>
<keyword evidence="3 8" id="KW-0699">rRNA-binding</keyword>
<keyword evidence="5 8" id="KW-0689">Ribosomal protein</keyword>
<comment type="function">
    <text evidence="1 8">Binds directly to 16S ribosomal RNA.</text>
</comment>
<dbReference type="InterPro" id="IPR002583">
    <property type="entry name" value="Ribosomal_bS20"/>
</dbReference>
<dbReference type="NCBIfam" id="TIGR00029">
    <property type="entry name" value="S20"/>
    <property type="match status" value="1"/>
</dbReference>
<dbReference type="Proteomes" id="UP000095697">
    <property type="component" value="Chromosome I"/>
</dbReference>
<evidence type="ECO:0000256" key="1">
    <source>
        <dbReference type="ARBA" id="ARBA00003134"/>
    </source>
</evidence>
<dbReference type="HAMAP" id="MF_00500">
    <property type="entry name" value="Ribosomal_bS20"/>
    <property type="match status" value="1"/>
</dbReference>
<evidence type="ECO:0000256" key="7">
    <source>
        <dbReference type="ARBA" id="ARBA00035136"/>
    </source>
</evidence>
<evidence type="ECO:0000256" key="3">
    <source>
        <dbReference type="ARBA" id="ARBA00022730"/>
    </source>
</evidence>
<keyword evidence="6 8" id="KW-0687">Ribonucleoprotein</keyword>
<dbReference type="GO" id="GO:0006412">
    <property type="term" value="P:translation"/>
    <property type="evidence" value="ECO:0007669"/>
    <property type="project" value="UniProtKB-UniRule"/>
</dbReference>
<reference evidence="10" key="1">
    <citation type="submission" date="2016-01" db="EMBL/GenBank/DDBJ databases">
        <authorList>
            <person name="Husnik F."/>
        </authorList>
    </citation>
    <scope>NUCLEOTIDE SEQUENCE [LARGE SCALE GENOMIC DNA]</scope>
</reference>
<keyword evidence="10" id="KW-1185">Reference proteome</keyword>
<dbReference type="AlphaFoldDB" id="A0A143WPF4"/>
<protein>
    <recommendedName>
        <fullName evidence="7 8">Small ribosomal subunit protein bS20</fullName>
    </recommendedName>
</protein>
<evidence type="ECO:0000313" key="9">
    <source>
        <dbReference type="EMBL" id="CUX95645.1"/>
    </source>
</evidence>
<accession>A0A143WPF4</accession>